<dbReference type="InterPro" id="IPR003661">
    <property type="entry name" value="HisK_dim/P_dom"/>
</dbReference>
<dbReference type="InterPro" id="IPR035965">
    <property type="entry name" value="PAS-like_dom_sf"/>
</dbReference>
<dbReference type="InterPro" id="IPR000014">
    <property type="entry name" value="PAS"/>
</dbReference>
<dbReference type="SMART" id="SM00388">
    <property type="entry name" value="HisKA"/>
    <property type="match status" value="1"/>
</dbReference>
<dbReference type="NCBIfam" id="TIGR00229">
    <property type="entry name" value="sensory_box"/>
    <property type="match status" value="1"/>
</dbReference>
<evidence type="ECO:0000259" key="10">
    <source>
        <dbReference type="PROSITE" id="PS50113"/>
    </source>
</evidence>
<dbReference type="Gene3D" id="1.10.287.130">
    <property type="match status" value="1"/>
</dbReference>
<dbReference type="RefSeq" id="WP_159369649.1">
    <property type="nucleotide sequence ID" value="NZ_WMEO01000047.1"/>
</dbReference>
<feature type="transmembrane region" description="Helical" evidence="7">
    <location>
        <begin position="212"/>
        <end position="230"/>
    </location>
</feature>
<dbReference type="CDD" id="cd00075">
    <property type="entry name" value="HATPase"/>
    <property type="match status" value="1"/>
</dbReference>
<dbReference type="PROSITE" id="PS50112">
    <property type="entry name" value="PAS"/>
    <property type="match status" value="1"/>
</dbReference>
<feature type="transmembrane region" description="Helical" evidence="7">
    <location>
        <begin position="151"/>
        <end position="168"/>
    </location>
</feature>
<dbReference type="InterPro" id="IPR036890">
    <property type="entry name" value="HATPase_C_sf"/>
</dbReference>
<evidence type="ECO:0000256" key="4">
    <source>
        <dbReference type="ARBA" id="ARBA00022679"/>
    </source>
</evidence>
<dbReference type="Gene3D" id="3.30.450.20">
    <property type="entry name" value="PAS domain"/>
    <property type="match status" value="2"/>
</dbReference>
<evidence type="ECO:0000313" key="11">
    <source>
        <dbReference type="EMBL" id="MYL18137.1"/>
    </source>
</evidence>
<keyword evidence="4" id="KW-0808">Transferase</keyword>
<dbReference type="InterPro" id="IPR004358">
    <property type="entry name" value="Sig_transdc_His_kin-like_C"/>
</dbReference>
<dbReference type="SMART" id="SM00387">
    <property type="entry name" value="HATPase_c"/>
    <property type="match status" value="1"/>
</dbReference>
<feature type="transmembrane region" description="Helical" evidence="7">
    <location>
        <begin position="69"/>
        <end position="89"/>
    </location>
</feature>
<dbReference type="InterPro" id="IPR050736">
    <property type="entry name" value="Sensor_HK_Regulatory"/>
</dbReference>
<feature type="transmembrane region" description="Helical" evidence="7">
    <location>
        <begin position="6"/>
        <end position="27"/>
    </location>
</feature>
<dbReference type="EMBL" id="WMEO01000047">
    <property type="protein sequence ID" value="MYL18137.1"/>
    <property type="molecule type" value="Genomic_DNA"/>
</dbReference>
<name>A0A6B1IFZ4_9EURY</name>
<dbReference type="Pfam" id="PF08447">
    <property type="entry name" value="PAS_3"/>
    <property type="match status" value="1"/>
</dbReference>
<organism evidence="11 12">
    <name type="scientific">Halorubrum distributum</name>
    <dbReference type="NCBI Taxonomy" id="29283"/>
    <lineage>
        <taxon>Archaea</taxon>
        <taxon>Methanobacteriati</taxon>
        <taxon>Methanobacteriota</taxon>
        <taxon>Stenosarchaea group</taxon>
        <taxon>Halobacteria</taxon>
        <taxon>Halobacteriales</taxon>
        <taxon>Haloferacaceae</taxon>
        <taxon>Halorubrum</taxon>
        <taxon>Halorubrum distributum group</taxon>
    </lineage>
</organism>
<dbReference type="Pfam" id="PF08448">
    <property type="entry name" value="PAS_4"/>
    <property type="match status" value="1"/>
</dbReference>
<dbReference type="InterPro" id="IPR005467">
    <property type="entry name" value="His_kinase_dom"/>
</dbReference>
<dbReference type="Gene3D" id="3.30.565.10">
    <property type="entry name" value="Histidine kinase-like ATPase, C-terminal domain"/>
    <property type="match status" value="1"/>
</dbReference>
<keyword evidence="6" id="KW-0902">Two-component regulatory system</keyword>
<dbReference type="GO" id="GO:0000155">
    <property type="term" value="F:phosphorelay sensor kinase activity"/>
    <property type="evidence" value="ECO:0007669"/>
    <property type="project" value="InterPro"/>
</dbReference>
<dbReference type="Pfam" id="PF16927">
    <property type="entry name" value="HisKA_7TM"/>
    <property type="match status" value="1"/>
</dbReference>
<keyword evidence="5" id="KW-0418">Kinase</keyword>
<dbReference type="PANTHER" id="PTHR43711:SF1">
    <property type="entry name" value="HISTIDINE KINASE 1"/>
    <property type="match status" value="1"/>
</dbReference>
<comment type="caution">
    <text evidence="11">The sequence shown here is derived from an EMBL/GenBank/DDBJ whole genome shotgun (WGS) entry which is preliminary data.</text>
</comment>
<dbReference type="Pfam" id="PF00512">
    <property type="entry name" value="HisKA"/>
    <property type="match status" value="1"/>
</dbReference>
<feature type="domain" description="Histidine kinase" evidence="8">
    <location>
        <begin position="479"/>
        <end position="672"/>
    </location>
</feature>
<dbReference type="SMART" id="SM00086">
    <property type="entry name" value="PAC"/>
    <property type="match status" value="2"/>
</dbReference>
<dbReference type="InterPro" id="IPR000700">
    <property type="entry name" value="PAS-assoc_C"/>
</dbReference>
<dbReference type="InterPro" id="IPR013656">
    <property type="entry name" value="PAS_4"/>
</dbReference>
<feature type="transmembrane region" description="Helical" evidence="7">
    <location>
        <begin position="180"/>
        <end position="200"/>
    </location>
</feature>
<dbReference type="SUPFAM" id="SSF55874">
    <property type="entry name" value="ATPase domain of HSP90 chaperone/DNA topoisomerase II/histidine kinase"/>
    <property type="match status" value="1"/>
</dbReference>
<dbReference type="EC" id="2.7.13.3" evidence="2"/>
<proteinExistence type="predicted"/>
<protein>
    <recommendedName>
        <fullName evidence="2">histidine kinase</fullName>
        <ecNumber evidence="2">2.7.13.3</ecNumber>
    </recommendedName>
</protein>
<dbReference type="SUPFAM" id="SSF55785">
    <property type="entry name" value="PYP-like sensor domain (PAS domain)"/>
    <property type="match status" value="2"/>
</dbReference>
<dbReference type="Proteomes" id="UP000460194">
    <property type="component" value="Unassembled WGS sequence"/>
</dbReference>
<accession>A0A6B1IFZ4</accession>
<dbReference type="InterPro" id="IPR031621">
    <property type="entry name" value="HisKA_7TM"/>
</dbReference>
<keyword evidence="7" id="KW-1133">Transmembrane helix</keyword>
<keyword evidence="7" id="KW-0812">Transmembrane</keyword>
<dbReference type="PRINTS" id="PR00344">
    <property type="entry name" value="BCTRLSENSOR"/>
</dbReference>
<feature type="domain" description="PAC" evidence="10">
    <location>
        <begin position="417"/>
        <end position="468"/>
    </location>
</feature>
<evidence type="ECO:0000256" key="3">
    <source>
        <dbReference type="ARBA" id="ARBA00022553"/>
    </source>
</evidence>
<feature type="transmembrane region" description="Helical" evidence="7">
    <location>
        <begin position="34"/>
        <end position="57"/>
    </location>
</feature>
<dbReference type="CDD" id="cd00082">
    <property type="entry name" value="HisKA"/>
    <property type="match status" value="1"/>
</dbReference>
<comment type="catalytic activity">
    <reaction evidence="1">
        <text>ATP + protein L-histidine = ADP + protein N-phospho-L-histidine.</text>
        <dbReference type="EC" id="2.7.13.3"/>
    </reaction>
</comment>
<dbReference type="InterPro" id="IPR036097">
    <property type="entry name" value="HisK_dim/P_sf"/>
</dbReference>
<evidence type="ECO:0000256" key="7">
    <source>
        <dbReference type="SAM" id="Phobius"/>
    </source>
</evidence>
<feature type="domain" description="PAS" evidence="9">
    <location>
        <begin position="343"/>
        <end position="413"/>
    </location>
</feature>
<evidence type="ECO:0000256" key="5">
    <source>
        <dbReference type="ARBA" id="ARBA00022777"/>
    </source>
</evidence>
<dbReference type="PROSITE" id="PS50109">
    <property type="entry name" value="HIS_KIN"/>
    <property type="match status" value="1"/>
</dbReference>
<gene>
    <name evidence="11" type="ORF">GLW36_16015</name>
</gene>
<evidence type="ECO:0000256" key="6">
    <source>
        <dbReference type="ARBA" id="ARBA00023012"/>
    </source>
</evidence>
<evidence type="ECO:0000313" key="12">
    <source>
        <dbReference type="Proteomes" id="UP000460194"/>
    </source>
</evidence>
<reference evidence="11 12" key="1">
    <citation type="submission" date="2019-11" db="EMBL/GenBank/DDBJ databases">
        <title>Genome sequences of 17 halophilic strains isolated from different environments.</title>
        <authorList>
            <person name="Furrow R.E."/>
        </authorList>
    </citation>
    <scope>NUCLEOTIDE SEQUENCE [LARGE SCALE GENOMIC DNA]</scope>
    <source>
        <strain evidence="11 12">22517_05_Cabo</strain>
    </source>
</reference>
<feature type="domain" description="PAC" evidence="10">
    <location>
        <begin position="298"/>
        <end position="349"/>
    </location>
</feature>
<dbReference type="CDD" id="cd00130">
    <property type="entry name" value="PAS"/>
    <property type="match status" value="2"/>
</dbReference>
<dbReference type="InterPro" id="IPR013655">
    <property type="entry name" value="PAS_fold_3"/>
</dbReference>
<evidence type="ECO:0000259" key="8">
    <source>
        <dbReference type="PROSITE" id="PS50109"/>
    </source>
</evidence>
<evidence type="ECO:0000256" key="1">
    <source>
        <dbReference type="ARBA" id="ARBA00000085"/>
    </source>
</evidence>
<dbReference type="InterPro" id="IPR001610">
    <property type="entry name" value="PAC"/>
</dbReference>
<sequence length="679" mass="76271">MEFSPGILTWMLVAIAGLNLSISVFAFRRRGVRGAIPFAAIMVCVSFYSLGTAVRAASVTLPSYRIGTIIKYAGILLLGPTQFWFALVYTERSSLFNRRRWALLLAWPLGVFLLVLTAPAHDLLWNVQGFIRSAPVAEVARTDGPAVWLTYIYHFILAIITYLLIALIGLRRSDKYRIQVILMLIGGIVPLVGATILLYLMGPTAAWDPTAFAFTITGIVFAVALFRYDFLDLIPVARHKLVDVMADPVFVIDAGNRMIDVNEAGTELFLDQAKDPIGREASDLIPSFDSLKDDSGTHNSEVQIETNKGVRFFNTKETTLTDRAGTAVGSLLIFRDVTEEYRVKKRYTRLIERSSDIVTVIDRDGTIASVSQSIEEVLGYEPNELVGANFAETVHPEDQEEIRSELSNYVEEYGYSNTYRVRVSNADGEWRIIEAHARNLLNDPFVKGIVLNCRDITEKQEQKRELERQNQRLDKFASIVSHDLRNPLNVAMGYLDLLESEMGDEHNESLVTVQRQLDRMEDIIEDSLTLARSGEAVTETSETDLEVLAHDAWENVDTGEATLVVKQTLQLQTDRDRLLNVFENLFRNSIEHNESTDLTIKIGPLSDDFGFYIEDNGVGIPENEREQVFEEGYSTNKDGTGFGLAIVRDIIRAHGWEIRATESEMSGARFEILCVKTVN</sequence>
<dbReference type="SMART" id="SM00091">
    <property type="entry name" value="PAS"/>
    <property type="match status" value="2"/>
</dbReference>
<dbReference type="SUPFAM" id="SSF47384">
    <property type="entry name" value="Homodimeric domain of signal transducing histidine kinase"/>
    <property type="match status" value="1"/>
</dbReference>
<dbReference type="PROSITE" id="PS50113">
    <property type="entry name" value="PAC"/>
    <property type="match status" value="2"/>
</dbReference>
<keyword evidence="7" id="KW-0472">Membrane</keyword>
<evidence type="ECO:0000256" key="2">
    <source>
        <dbReference type="ARBA" id="ARBA00012438"/>
    </source>
</evidence>
<evidence type="ECO:0000259" key="9">
    <source>
        <dbReference type="PROSITE" id="PS50112"/>
    </source>
</evidence>
<dbReference type="Pfam" id="PF02518">
    <property type="entry name" value="HATPase_c"/>
    <property type="match status" value="1"/>
</dbReference>
<dbReference type="PANTHER" id="PTHR43711">
    <property type="entry name" value="TWO-COMPONENT HISTIDINE KINASE"/>
    <property type="match status" value="1"/>
</dbReference>
<dbReference type="InterPro" id="IPR003594">
    <property type="entry name" value="HATPase_dom"/>
</dbReference>
<feature type="transmembrane region" description="Helical" evidence="7">
    <location>
        <begin position="101"/>
        <end position="120"/>
    </location>
</feature>
<dbReference type="AlphaFoldDB" id="A0A6B1IFZ4"/>
<keyword evidence="3" id="KW-0597">Phosphoprotein</keyword>